<dbReference type="RefSeq" id="WP_094837198.1">
    <property type="nucleotide sequence ID" value="NZ_NEVQ01000003.1"/>
</dbReference>
<organism evidence="5 6">
    <name type="scientific">Bordetella genomosp. 4</name>
    <dbReference type="NCBI Taxonomy" id="463044"/>
    <lineage>
        <taxon>Bacteria</taxon>
        <taxon>Pseudomonadati</taxon>
        <taxon>Pseudomonadota</taxon>
        <taxon>Betaproteobacteria</taxon>
        <taxon>Burkholderiales</taxon>
        <taxon>Alcaligenaceae</taxon>
        <taxon>Bordetella</taxon>
    </lineage>
</organism>
<accession>A0A261UU04</accession>
<dbReference type="Proteomes" id="UP000216885">
    <property type="component" value="Unassembled WGS sequence"/>
</dbReference>
<dbReference type="InterPro" id="IPR036390">
    <property type="entry name" value="WH_DNA-bd_sf"/>
</dbReference>
<dbReference type="PROSITE" id="PS50995">
    <property type="entry name" value="HTH_MARR_2"/>
    <property type="match status" value="1"/>
</dbReference>
<dbReference type="EMBL" id="NEVQ01000003">
    <property type="protein sequence ID" value="OZI64740.1"/>
    <property type="molecule type" value="Genomic_DNA"/>
</dbReference>
<keyword evidence="3" id="KW-0804">Transcription</keyword>
<evidence type="ECO:0000256" key="2">
    <source>
        <dbReference type="ARBA" id="ARBA00023125"/>
    </source>
</evidence>
<dbReference type="AlphaFoldDB" id="A0A261UU04"/>
<dbReference type="PANTHER" id="PTHR35790:SF4">
    <property type="entry name" value="HTH-TYPE TRANSCRIPTIONAL REGULATOR PCHR"/>
    <property type="match status" value="1"/>
</dbReference>
<dbReference type="InterPro" id="IPR000835">
    <property type="entry name" value="HTH_MarR-typ"/>
</dbReference>
<dbReference type="Pfam" id="PF12802">
    <property type="entry name" value="MarR_2"/>
    <property type="match status" value="1"/>
</dbReference>
<dbReference type="InterPro" id="IPR052067">
    <property type="entry name" value="Metal_resp_HTH_trans_reg"/>
</dbReference>
<sequence>MPNTDLPSPESAPTAASHFKELVSFRLNMLANHWSRLAAESNQRDFDLDPREWRILGMLGAYAPMSLQGLAREVNIDKSLASRAVSLMIERGLLRRGSDENDGRGVQLSLTTKGKNLYRKVFPKAVERNEALLSVLSPEEREVFERALTRLTEHAQQTLALDRVKTSRRKKEA</sequence>
<evidence type="ECO:0000256" key="3">
    <source>
        <dbReference type="ARBA" id="ARBA00023163"/>
    </source>
</evidence>
<evidence type="ECO:0000313" key="6">
    <source>
        <dbReference type="Proteomes" id="UP000216885"/>
    </source>
</evidence>
<keyword evidence="6" id="KW-1185">Reference proteome</keyword>
<dbReference type="SMART" id="SM00347">
    <property type="entry name" value="HTH_MARR"/>
    <property type="match status" value="1"/>
</dbReference>
<dbReference type="PRINTS" id="PR00598">
    <property type="entry name" value="HTHMARR"/>
</dbReference>
<feature type="domain" description="HTH marR-type" evidence="4">
    <location>
        <begin position="20"/>
        <end position="153"/>
    </location>
</feature>
<name>A0A261UU04_9BORD</name>
<evidence type="ECO:0000259" key="4">
    <source>
        <dbReference type="PROSITE" id="PS50995"/>
    </source>
</evidence>
<proteinExistence type="predicted"/>
<dbReference type="GO" id="GO:0003677">
    <property type="term" value="F:DNA binding"/>
    <property type="evidence" value="ECO:0007669"/>
    <property type="project" value="UniProtKB-KW"/>
</dbReference>
<dbReference type="PANTHER" id="PTHR35790">
    <property type="entry name" value="HTH-TYPE TRANSCRIPTIONAL REGULATOR PCHR"/>
    <property type="match status" value="1"/>
</dbReference>
<dbReference type="GO" id="GO:0003700">
    <property type="term" value="F:DNA-binding transcription factor activity"/>
    <property type="evidence" value="ECO:0007669"/>
    <property type="project" value="InterPro"/>
</dbReference>
<keyword evidence="1" id="KW-0805">Transcription regulation</keyword>
<evidence type="ECO:0000256" key="1">
    <source>
        <dbReference type="ARBA" id="ARBA00023015"/>
    </source>
</evidence>
<dbReference type="SUPFAM" id="SSF46785">
    <property type="entry name" value="Winged helix' DNA-binding domain"/>
    <property type="match status" value="1"/>
</dbReference>
<keyword evidence="2" id="KW-0238">DNA-binding</keyword>
<reference evidence="5 6" key="1">
    <citation type="submission" date="2017-05" db="EMBL/GenBank/DDBJ databases">
        <title>Complete and WGS of Bordetella genogroups.</title>
        <authorList>
            <person name="Spilker T."/>
            <person name="LiPuma J."/>
        </authorList>
    </citation>
    <scope>NUCLEOTIDE SEQUENCE [LARGE SCALE GENOMIC DNA]</scope>
    <source>
        <strain evidence="5 6">AU9919</strain>
    </source>
</reference>
<dbReference type="InterPro" id="IPR036388">
    <property type="entry name" value="WH-like_DNA-bd_sf"/>
</dbReference>
<dbReference type="Gene3D" id="1.10.10.10">
    <property type="entry name" value="Winged helix-like DNA-binding domain superfamily/Winged helix DNA-binding domain"/>
    <property type="match status" value="1"/>
</dbReference>
<comment type="caution">
    <text evidence="5">The sequence shown here is derived from an EMBL/GenBank/DDBJ whole genome shotgun (WGS) entry which is preliminary data.</text>
</comment>
<evidence type="ECO:0000313" key="5">
    <source>
        <dbReference type="EMBL" id="OZI64740.1"/>
    </source>
</evidence>
<dbReference type="InterPro" id="IPR023187">
    <property type="entry name" value="Tscrpt_reg_MarR-type_CS"/>
</dbReference>
<protein>
    <recommendedName>
        <fullName evidence="4">HTH marR-type domain-containing protein</fullName>
    </recommendedName>
</protein>
<gene>
    <name evidence="5" type="ORF">CAL20_03595</name>
</gene>
<dbReference type="PROSITE" id="PS01117">
    <property type="entry name" value="HTH_MARR_1"/>
    <property type="match status" value="1"/>
</dbReference>